<accession>A0A975GF17</accession>
<evidence type="ECO:0000313" key="1">
    <source>
        <dbReference type="EMBL" id="QTA78719.1"/>
    </source>
</evidence>
<dbReference type="EMBL" id="CP061799">
    <property type="protein sequence ID" value="QTA78719.1"/>
    <property type="molecule type" value="Genomic_DNA"/>
</dbReference>
<dbReference type="AlphaFoldDB" id="A0A975GF17"/>
<reference evidence="1" key="1">
    <citation type="journal article" date="2021" name="Microb. Physiol.">
        <title>Proteogenomic Insights into the Physiology of Marine, Sulfate-Reducing, Filamentous Desulfonema limicola and Desulfonema magnum.</title>
        <authorList>
            <person name="Schnaars V."/>
            <person name="Wohlbrand L."/>
            <person name="Scheve S."/>
            <person name="Hinrichs C."/>
            <person name="Reinhardt R."/>
            <person name="Rabus R."/>
        </authorList>
    </citation>
    <scope>NUCLEOTIDE SEQUENCE</scope>
    <source>
        <strain evidence="1">5ac10</strain>
    </source>
</reference>
<keyword evidence="2" id="KW-1185">Reference proteome</keyword>
<evidence type="ECO:0000313" key="2">
    <source>
        <dbReference type="Proteomes" id="UP000663720"/>
    </source>
</evidence>
<dbReference type="KEGG" id="dli:dnl_09510"/>
<gene>
    <name evidence="1" type="ORF">dnl_09510</name>
</gene>
<organism evidence="1 2">
    <name type="scientific">Desulfonema limicola</name>
    <dbReference type="NCBI Taxonomy" id="45656"/>
    <lineage>
        <taxon>Bacteria</taxon>
        <taxon>Pseudomonadati</taxon>
        <taxon>Thermodesulfobacteriota</taxon>
        <taxon>Desulfobacteria</taxon>
        <taxon>Desulfobacterales</taxon>
        <taxon>Desulfococcaceae</taxon>
        <taxon>Desulfonema</taxon>
    </lineage>
</organism>
<protein>
    <submittedName>
        <fullName evidence="1">Uncharacterized protein</fullName>
    </submittedName>
</protein>
<sequence length="40" mass="4350">MQDQLLILKFKGQISGDVPDMSCGLTEQGASIENIIQLSK</sequence>
<name>A0A975GF17_9BACT</name>
<proteinExistence type="predicted"/>
<dbReference type="Proteomes" id="UP000663720">
    <property type="component" value="Chromosome"/>
</dbReference>